<sequence length="172" mass="19986">MDRRDIDEQLSNLSFDMDEEIDDRNERRGWSRSSVQHAHRPMDTSQAIILAAIIIVGGIWGGKLLYDYVQEQRMRAAVHEAALYMQHALKQAEQSTRQSQIEMRQRAAAEANARAQQQAQQQASRQAELTRIQQEKRYRSAECQFWWQQHKQNPTERNIKKKTEACGVGSGF</sequence>
<dbReference type="GeneID" id="75212874"/>
<accession>A0ABX6XY75</accession>
<protein>
    <submittedName>
        <fullName evidence="3">Uncharacterized protein</fullName>
    </submittedName>
</protein>
<dbReference type="RefSeq" id="WP_102839296.1">
    <property type="nucleotide sequence ID" value="NZ_CP065720.1"/>
</dbReference>
<dbReference type="EMBL" id="CP065720">
    <property type="protein sequence ID" value="QPT18942.1"/>
    <property type="molecule type" value="Genomic_DNA"/>
</dbReference>
<reference evidence="3 4" key="1">
    <citation type="submission" date="2020-12" db="EMBL/GenBank/DDBJ databases">
        <title>FDA dAtabase for Regulatory Grade micrObial Sequences (FDA-ARGOS): Supporting development and validation of Infectious Disease Dx tests.</title>
        <authorList>
            <person name="Sproer C."/>
            <person name="Gronow S."/>
            <person name="Severitt S."/>
            <person name="Schroder I."/>
            <person name="Tallon L."/>
            <person name="Sadzewicz L."/>
            <person name="Zhao X."/>
            <person name="Boylan J."/>
            <person name="Ott S."/>
            <person name="Bowen H."/>
            <person name="Vavikolanu K."/>
            <person name="Mehta A."/>
            <person name="Aluvathingal J."/>
            <person name="Nadendla S."/>
            <person name="Lowell S."/>
            <person name="Myers T."/>
            <person name="Yan Y."/>
            <person name="Sichtig H."/>
        </authorList>
    </citation>
    <scope>NUCLEOTIDE SEQUENCE [LARGE SCALE GENOMIC DNA]</scope>
    <source>
        <strain evidence="3 4">FDAARGOS_877</strain>
    </source>
</reference>
<proteinExistence type="predicted"/>
<organism evidence="3 4">
    <name type="scientific">Stutzerimonas frequens</name>
    <dbReference type="NCBI Taxonomy" id="2968969"/>
    <lineage>
        <taxon>Bacteria</taxon>
        <taxon>Pseudomonadati</taxon>
        <taxon>Pseudomonadota</taxon>
        <taxon>Gammaproteobacteria</taxon>
        <taxon>Pseudomonadales</taxon>
        <taxon>Pseudomonadaceae</taxon>
        <taxon>Stutzerimonas</taxon>
    </lineage>
</organism>
<feature type="compositionally biased region" description="Low complexity" evidence="1">
    <location>
        <begin position="106"/>
        <end position="127"/>
    </location>
</feature>
<evidence type="ECO:0000313" key="4">
    <source>
        <dbReference type="Proteomes" id="UP000595058"/>
    </source>
</evidence>
<evidence type="ECO:0000313" key="3">
    <source>
        <dbReference type="EMBL" id="QPT18942.1"/>
    </source>
</evidence>
<evidence type="ECO:0000256" key="1">
    <source>
        <dbReference type="SAM" id="MobiDB-lite"/>
    </source>
</evidence>
<keyword evidence="4" id="KW-1185">Reference proteome</keyword>
<keyword evidence="2" id="KW-1133">Transmembrane helix</keyword>
<evidence type="ECO:0000256" key="2">
    <source>
        <dbReference type="SAM" id="Phobius"/>
    </source>
</evidence>
<dbReference type="Proteomes" id="UP000595058">
    <property type="component" value="Chromosome"/>
</dbReference>
<feature type="transmembrane region" description="Helical" evidence="2">
    <location>
        <begin position="47"/>
        <end position="66"/>
    </location>
</feature>
<keyword evidence="2" id="KW-0812">Transmembrane</keyword>
<gene>
    <name evidence="3" type="ORF">I6G34_06150</name>
</gene>
<feature type="region of interest" description="Disordered" evidence="1">
    <location>
        <begin position="106"/>
        <end position="128"/>
    </location>
</feature>
<name>A0ABX6XY75_9GAMM</name>
<keyword evidence="2" id="KW-0472">Membrane</keyword>